<organism evidence="10 11">
    <name type="scientific">Sanguibacter gelidistatuariae</name>
    <dbReference type="NCBI Taxonomy" id="1814289"/>
    <lineage>
        <taxon>Bacteria</taxon>
        <taxon>Bacillati</taxon>
        <taxon>Actinomycetota</taxon>
        <taxon>Actinomycetes</taxon>
        <taxon>Micrococcales</taxon>
        <taxon>Sanguibacteraceae</taxon>
        <taxon>Sanguibacter</taxon>
    </lineage>
</organism>
<feature type="compositionally biased region" description="Low complexity" evidence="9">
    <location>
        <begin position="57"/>
        <end position="69"/>
    </location>
</feature>
<dbReference type="Gene3D" id="3.40.50.620">
    <property type="entry name" value="HUPs"/>
    <property type="match status" value="1"/>
</dbReference>
<dbReference type="GO" id="GO:0005829">
    <property type="term" value="C:cytosol"/>
    <property type="evidence" value="ECO:0007669"/>
    <property type="project" value="TreeGrafter"/>
</dbReference>
<evidence type="ECO:0000313" key="11">
    <source>
        <dbReference type="Proteomes" id="UP000199039"/>
    </source>
</evidence>
<dbReference type="Proteomes" id="UP000199039">
    <property type="component" value="Unassembled WGS sequence"/>
</dbReference>
<comment type="subcellular location">
    <subcellularLocation>
        <location evidence="8">Cytoplasm</location>
    </subcellularLocation>
</comment>
<feature type="binding site" evidence="8">
    <location>
        <position position="204"/>
    </location>
    <ligand>
        <name>(R)-pantoate</name>
        <dbReference type="ChEBI" id="CHEBI:15980"/>
    </ligand>
</feature>
<keyword evidence="4 8" id="KW-0566">Pantothenate biosynthesis</keyword>
<feature type="binding site" evidence="8">
    <location>
        <begin position="235"/>
        <end position="238"/>
    </location>
    <ligand>
        <name>ATP</name>
        <dbReference type="ChEBI" id="CHEBI:30616"/>
    </ligand>
</feature>
<feature type="binding site" evidence="8">
    <location>
        <begin position="198"/>
        <end position="201"/>
    </location>
    <ligand>
        <name>ATP</name>
        <dbReference type="ChEBI" id="CHEBI:30616"/>
    </ligand>
</feature>
<dbReference type="PANTHER" id="PTHR21299">
    <property type="entry name" value="CYTIDYLATE KINASE/PANTOATE-BETA-ALANINE LIGASE"/>
    <property type="match status" value="1"/>
</dbReference>
<dbReference type="NCBIfam" id="TIGR00125">
    <property type="entry name" value="cyt_tran_rel"/>
    <property type="match status" value="1"/>
</dbReference>
<dbReference type="Gene3D" id="3.30.1300.10">
    <property type="entry name" value="Pantoate-beta-alanine ligase, C-terminal domain"/>
    <property type="match status" value="1"/>
</dbReference>
<evidence type="ECO:0000256" key="3">
    <source>
        <dbReference type="ARBA" id="ARBA00022598"/>
    </source>
</evidence>
<feature type="binding site" evidence="8">
    <location>
        <position position="111"/>
    </location>
    <ligand>
        <name>beta-alanine</name>
        <dbReference type="ChEBI" id="CHEBI:57966"/>
    </ligand>
</feature>
<dbReference type="GO" id="GO:0005524">
    <property type="term" value="F:ATP binding"/>
    <property type="evidence" value="ECO:0007669"/>
    <property type="project" value="UniProtKB-KW"/>
</dbReference>
<reference evidence="10 11" key="1">
    <citation type="submission" date="2016-09" db="EMBL/GenBank/DDBJ databases">
        <authorList>
            <person name="Capua I."/>
            <person name="De Benedictis P."/>
            <person name="Joannis T."/>
            <person name="Lombin L.H."/>
            <person name="Cattoli G."/>
        </authorList>
    </citation>
    <scope>NUCLEOTIDE SEQUENCE [LARGE SCALE GENOMIC DNA]</scope>
    <source>
        <strain evidence="10 11">ISLP-3</strain>
    </source>
</reference>
<comment type="catalytic activity">
    <reaction evidence="7 8">
        <text>(R)-pantoate + beta-alanine + ATP = (R)-pantothenate + AMP + diphosphate + H(+)</text>
        <dbReference type="Rhea" id="RHEA:10912"/>
        <dbReference type="ChEBI" id="CHEBI:15378"/>
        <dbReference type="ChEBI" id="CHEBI:15980"/>
        <dbReference type="ChEBI" id="CHEBI:29032"/>
        <dbReference type="ChEBI" id="CHEBI:30616"/>
        <dbReference type="ChEBI" id="CHEBI:33019"/>
        <dbReference type="ChEBI" id="CHEBI:57966"/>
        <dbReference type="ChEBI" id="CHEBI:456215"/>
        <dbReference type="EC" id="6.3.2.1"/>
    </reaction>
</comment>
<dbReference type="UniPathway" id="UPA00028">
    <property type="reaction ID" value="UER00005"/>
</dbReference>
<dbReference type="OrthoDB" id="9773087at2"/>
<dbReference type="GO" id="GO:0015940">
    <property type="term" value="P:pantothenate biosynthetic process"/>
    <property type="evidence" value="ECO:0007669"/>
    <property type="project" value="UniProtKB-UniRule"/>
</dbReference>
<evidence type="ECO:0000256" key="6">
    <source>
        <dbReference type="ARBA" id="ARBA00022840"/>
    </source>
</evidence>
<evidence type="ECO:0000256" key="5">
    <source>
        <dbReference type="ARBA" id="ARBA00022741"/>
    </source>
</evidence>
<keyword evidence="11" id="KW-1185">Reference proteome</keyword>
<dbReference type="NCBIfam" id="TIGR00018">
    <property type="entry name" value="panC"/>
    <property type="match status" value="1"/>
</dbReference>
<name>A0A1G6HVR3_9MICO</name>
<dbReference type="CDD" id="cd00560">
    <property type="entry name" value="PanC"/>
    <property type="match status" value="1"/>
</dbReference>
<sequence>MVTHHAQPLVVTTRAHLARALAPNPPTSSAECGRTAAQTGHEAAVRPHSADGSAGRSVDNSSDNSVDGSGKAARAVVMTMGALHAGHLELVREAGRLADQVVVTIFVNPLQFGPGEDYERYPRTLDADVALLATAGADVVFAPTREEMYPGGDPIVSVTSGRIGTVLEGKSRPGHFDGVLTVVLKLLHLTAPDVAVFGEKDAQQLLAITRTVADLNVPVVVHGVPIVRDDDGLALSSRNAYLSAADRAHALALSGALLAGREAAASGRDAAAVRAAAEGMLAATPGVVVDYLALVDPTTVEDVPQTYVGPALLLVAARVGATRLIDNMAVELLAAPRPANPGGTQ</sequence>
<dbReference type="AlphaFoldDB" id="A0A1G6HVR3"/>
<proteinExistence type="inferred from homology"/>
<dbReference type="GO" id="GO:0004592">
    <property type="term" value="F:pantoate-beta-alanine ligase activity"/>
    <property type="evidence" value="ECO:0007669"/>
    <property type="project" value="UniProtKB-UniRule"/>
</dbReference>
<keyword evidence="3 8" id="KW-0436">Ligase</keyword>
<evidence type="ECO:0000256" key="8">
    <source>
        <dbReference type="HAMAP-Rule" id="MF_00158"/>
    </source>
</evidence>
<evidence type="ECO:0000256" key="9">
    <source>
        <dbReference type="SAM" id="MobiDB-lite"/>
    </source>
</evidence>
<accession>A0A1G6HVR3</accession>
<gene>
    <name evidence="8" type="primary">panC</name>
    <name evidence="10" type="ORF">SAMN05216410_1211</name>
</gene>
<dbReference type="PANTHER" id="PTHR21299:SF1">
    <property type="entry name" value="PANTOATE--BETA-ALANINE LIGASE"/>
    <property type="match status" value="1"/>
</dbReference>
<evidence type="ECO:0000256" key="7">
    <source>
        <dbReference type="ARBA" id="ARBA00048258"/>
    </source>
</evidence>
<dbReference type="EMBL" id="FMYH01000001">
    <property type="protein sequence ID" value="SDB97566.1"/>
    <property type="molecule type" value="Genomic_DNA"/>
</dbReference>
<dbReference type="InterPro" id="IPR014729">
    <property type="entry name" value="Rossmann-like_a/b/a_fold"/>
</dbReference>
<dbReference type="SUPFAM" id="SSF52374">
    <property type="entry name" value="Nucleotidylyl transferase"/>
    <property type="match status" value="1"/>
</dbReference>
<keyword evidence="5 8" id="KW-0547">Nucleotide-binding</keyword>
<evidence type="ECO:0000313" key="10">
    <source>
        <dbReference type="EMBL" id="SDB97566.1"/>
    </source>
</evidence>
<dbReference type="InterPro" id="IPR042176">
    <property type="entry name" value="Pantoate_ligase_C"/>
</dbReference>
<dbReference type="HAMAP" id="MF_00158">
    <property type="entry name" value="PanC"/>
    <property type="match status" value="1"/>
</dbReference>
<feature type="region of interest" description="Disordered" evidence="9">
    <location>
        <begin position="22"/>
        <end position="69"/>
    </location>
</feature>
<dbReference type="InterPro" id="IPR004821">
    <property type="entry name" value="Cyt_trans-like"/>
</dbReference>
<comment type="function">
    <text evidence="8">Catalyzes the condensation of pantoate with beta-alanine in an ATP-dependent reaction via a pantoyl-adenylate intermediate.</text>
</comment>
<comment type="similarity">
    <text evidence="2 8">Belongs to the pantothenate synthetase family.</text>
</comment>
<feature type="binding site" evidence="8">
    <location>
        <begin position="80"/>
        <end position="87"/>
    </location>
    <ligand>
        <name>ATP</name>
        <dbReference type="ChEBI" id="CHEBI:30616"/>
    </ligand>
</feature>
<dbReference type="EC" id="6.3.2.1" evidence="8"/>
<evidence type="ECO:0000256" key="2">
    <source>
        <dbReference type="ARBA" id="ARBA00009256"/>
    </source>
</evidence>
<protein>
    <recommendedName>
        <fullName evidence="8">Pantothenate synthetase</fullName>
        <shortName evidence="8">PS</shortName>
        <ecNumber evidence="8">6.3.2.1</ecNumber>
    </recommendedName>
    <alternativeName>
        <fullName evidence="8">Pantoate--beta-alanine ligase</fullName>
    </alternativeName>
    <alternativeName>
        <fullName evidence="8">Pantoate-activating enzyme</fullName>
    </alternativeName>
</protein>
<feature type="binding site" evidence="8">
    <location>
        <position position="227"/>
    </location>
    <ligand>
        <name>ATP</name>
        <dbReference type="ChEBI" id="CHEBI:30616"/>
    </ligand>
</feature>
<comment type="miscellaneous">
    <text evidence="8">The reaction proceeds by a bi uni uni bi ping pong mechanism.</text>
</comment>
<comment type="subunit">
    <text evidence="8">Homodimer.</text>
</comment>
<dbReference type="STRING" id="1814289.SAMN05216410_1211"/>
<dbReference type="InterPro" id="IPR003721">
    <property type="entry name" value="Pantoate_ligase"/>
</dbReference>
<keyword evidence="6 8" id="KW-0067">ATP-binding</keyword>
<evidence type="ECO:0000256" key="1">
    <source>
        <dbReference type="ARBA" id="ARBA00004990"/>
    </source>
</evidence>
<feature type="active site" description="Proton donor" evidence="8">
    <location>
        <position position="87"/>
    </location>
</feature>
<dbReference type="Pfam" id="PF02569">
    <property type="entry name" value="Pantoate_ligase"/>
    <property type="match status" value="1"/>
</dbReference>
<comment type="pathway">
    <text evidence="1 8">Cofactor biosynthesis; (R)-pantothenate biosynthesis; (R)-pantothenate from (R)-pantoate and beta-alanine: step 1/1.</text>
</comment>
<keyword evidence="8" id="KW-0963">Cytoplasm</keyword>
<dbReference type="RefSeq" id="WP_093181492.1">
    <property type="nucleotide sequence ID" value="NZ_FMYH01000001.1"/>
</dbReference>
<evidence type="ECO:0000256" key="4">
    <source>
        <dbReference type="ARBA" id="ARBA00022655"/>
    </source>
</evidence>
<feature type="binding site" evidence="8">
    <location>
        <position position="111"/>
    </location>
    <ligand>
        <name>(R)-pantoate</name>
        <dbReference type="ChEBI" id="CHEBI:15980"/>
    </ligand>
</feature>